<dbReference type="Proteomes" id="UP001156441">
    <property type="component" value="Unassembled WGS sequence"/>
</dbReference>
<evidence type="ECO:0000256" key="1">
    <source>
        <dbReference type="SAM" id="MobiDB-lite"/>
    </source>
</evidence>
<keyword evidence="2" id="KW-1133">Transmembrane helix</keyword>
<reference evidence="3 4" key="1">
    <citation type="submission" date="2021-02" db="EMBL/GenBank/DDBJ databases">
        <title>Actinophytocola xerophila sp. nov., isolated from soil of cotton cropping field.</title>
        <authorList>
            <person name="Huang R."/>
            <person name="Chen X."/>
            <person name="Ge X."/>
            <person name="Liu W."/>
        </authorList>
    </citation>
    <scope>NUCLEOTIDE SEQUENCE [LARGE SCALE GENOMIC DNA]</scope>
    <source>
        <strain evidence="3 4">S1-96</strain>
    </source>
</reference>
<evidence type="ECO:0000313" key="3">
    <source>
        <dbReference type="EMBL" id="MCT2584662.1"/>
    </source>
</evidence>
<sequence>MSAPYRPGQPPWPENQQQRPDRPPPVPFHQEQAPGKPSPTDWALRIVGLVAVAVVSGFLWWFLTNESPPEKPTGFGGTPPPTEPAGGEFEFTPEIPEAIEDEDCADHAYGDIEDFLKETPCDRLIRAIYSTTIDGRTVYTSVSVVEMADEDTAKQLRELTDIDGSGNVNDLVREGDVDVPDLETLSAGGGYDSARDGREVIIVEADYDPNAAEGGTEEELDRVCSDAIRLAKEMVDPAG</sequence>
<evidence type="ECO:0000256" key="2">
    <source>
        <dbReference type="SAM" id="Phobius"/>
    </source>
</evidence>
<keyword evidence="2" id="KW-0812">Transmembrane</keyword>
<name>A0ABT2J9W4_9PSEU</name>
<comment type="caution">
    <text evidence="3">The sequence shown here is derived from an EMBL/GenBank/DDBJ whole genome shotgun (WGS) entry which is preliminary data.</text>
</comment>
<accession>A0ABT2J9W4</accession>
<dbReference type="EMBL" id="JAFFZE010000013">
    <property type="protein sequence ID" value="MCT2584662.1"/>
    <property type="molecule type" value="Genomic_DNA"/>
</dbReference>
<keyword evidence="2" id="KW-0472">Membrane</keyword>
<feature type="region of interest" description="Disordered" evidence="1">
    <location>
        <begin position="1"/>
        <end position="39"/>
    </location>
</feature>
<gene>
    <name evidence="3" type="ORF">JT362_16215</name>
</gene>
<protein>
    <recommendedName>
        <fullName evidence="5">DUF3558 domain-containing protein</fullName>
    </recommendedName>
</protein>
<dbReference type="RefSeq" id="WP_260192070.1">
    <property type="nucleotide sequence ID" value="NZ_JAFFZE010000013.1"/>
</dbReference>
<keyword evidence="4" id="KW-1185">Reference proteome</keyword>
<proteinExistence type="predicted"/>
<evidence type="ECO:0008006" key="5">
    <source>
        <dbReference type="Google" id="ProtNLM"/>
    </source>
</evidence>
<evidence type="ECO:0000313" key="4">
    <source>
        <dbReference type="Proteomes" id="UP001156441"/>
    </source>
</evidence>
<feature type="transmembrane region" description="Helical" evidence="2">
    <location>
        <begin position="42"/>
        <end position="63"/>
    </location>
</feature>
<organism evidence="3 4">
    <name type="scientific">Actinophytocola gossypii</name>
    <dbReference type="NCBI Taxonomy" id="2812003"/>
    <lineage>
        <taxon>Bacteria</taxon>
        <taxon>Bacillati</taxon>
        <taxon>Actinomycetota</taxon>
        <taxon>Actinomycetes</taxon>
        <taxon>Pseudonocardiales</taxon>
        <taxon>Pseudonocardiaceae</taxon>
    </lineage>
</organism>